<dbReference type="Gene3D" id="2.102.10.10">
    <property type="entry name" value="Rieske [2Fe-2S] iron-sulphur domain"/>
    <property type="match status" value="1"/>
</dbReference>
<keyword evidence="4" id="KW-0411">Iron-sulfur</keyword>
<dbReference type="InterPro" id="IPR036188">
    <property type="entry name" value="FAD/NAD-bd_sf"/>
</dbReference>
<dbReference type="RefSeq" id="WP_279928654.1">
    <property type="nucleotide sequence ID" value="NZ_JARWBG010000016.1"/>
</dbReference>
<dbReference type="Gene3D" id="3.30.9.10">
    <property type="entry name" value="D-Amino Acid Oxidase, subunit A, domain 2"/>
    <property type="match status" value="1"/>
</dbReference>
<dbReference type="PANTHER" id="PTHR13847">
    <property type="entry name" value="SARCOSINE DEHYDROGENASE-RELATED"/>
    <property type="match status" value="1"/>
</dbReference>
<dbReference type="InterPro" id="IPR017941">
    <property type="entry name" value="Rieske_2Fe-2S"/>
</dbReference>
<keyword evidence="5" id="KW-1015">Disulfide bond</keyword>
<name>A0ABT6HNB2_9ACTN</name>
<keyword evidence="1" id="KW-0001">2Fe-2S</keyword>
<evidence type="ECO:0000256" key="2">
    <source>
        <dbReference type="ARBA" id="ARBA00022723"/>
    </source>
</evidence>
<dbReference type="SUPFAM" id="SSF50022">
    <property type="entry name" value="ISP domain"/>
    <property type="match status" value="1"/>
</dbReference>
<dbReference type="PANTHER" id="PTHR13847:SF274">
    <property type="entry name" value="RIESKE 2FE-2S IRON-SULFUR PROTEIN YHFW-RELATED"/>
    <property type="match status" value="1"/>
</dbReference>
<gene>
    <name evidence="8" type="ORF">QCN29_15615</name>
</gene>
<feature type="region of interest" description="Disordered" evidence="6">
    <location>
        <begin position="499"/>
        <end position="522"/>
    </location>
</feature>
<evidence type="ECO:0000259" key="7">
    <source>
        <dbReference type="PROSITE" id="PS51296"/>
    </source>
</evidence>
<evidence type="ECO:0000256" key="3">
    <source>
        <dbReference type="ARBA" id="ARBA00023004"/>
    </source>
</evidence>
<accession>A0ABT6HNB2</accession>
<keyword evidence="3" id="KW-0408">Iron</keyword>
<keyword evidence="9" id="KW-1185">Reference proteome</keyword>
<organism evidence="8 9">
    <name type="scientific">Streptomyces chengmaiensis</name>
    <dbReference type="NCBI Taxonomy" id="3040919"/>
    <lineage>
        <taxon>Bacteria</taxon>
        <taxon>Bacillati</taxon>
        <taxon>Actinomycetota</taxon>
        <taxon>Actinomycetes</taxon>
        <taxon>Kitasatosporales</taxon>
        <taxon>Streptomycetaceae</taxon>
        <taxon>Streptomyces</taxon>
    </lineage>
</organism>
<evidence type="ECO:0000256" key="1">
    <source>
        <dbReference type="ARBA" id="ARBA00022714"/>
    </source>
</evidence>
<dbReference type="InterPro" id="IPR005805">
    <property type="entry name" value="Rieske_Fe-S_prot_C"/>
</dbReference>
<dbReference type="SUPFAM" id="SSF51905">
    <property type="entry name" value="FAD/NAD(P)-binding domain"/>
    <property type="match status" value="1"/>
</dbReference>
<proteinExistence type="predicted"/>
<keyword evidence="2" id="KW-0479">Metal-binding</keyword>
<evidence type="ECO:0000313" key="9">
    <source>
        <dbReference type="Proteomes" id="UP001223144"/>
    </source>
</evidence>
<dbReference type="Pfam" id="PF00355">
    <property type="entry name" value="Rieske"/>
    <property type="match status" value="1"/>
</dbReference>
<dbReference type="PROSITE" id="PS51296">
    <property type="entry name" value="RIESKE"/>
    <property type="match status" value="1"/>
</dbReference>
<protein>
    <submittedName>
        <fullName evidence="8">FAD-dependent oxidoreductase</fullName>
    </submittedName>
</protein>
<dbReference type="PRINTS" id="PR00162">
    <property type="entry name" value="RIESKE"/>
</dbReference>
<dbReference type="EMBL" id="JARWBG010000016">
    <property type="protein sequence ID" value="MDH2390192.1"/>
    <property type="molecule type" value="Genomic_DNA"/>
</dbReference>
<evidence type="ECO:0000256" key="6">
    <source>
        <dbReference type="SAM" id="MobiDB-lite"/>
    </source>
</evidence>
<dbReference type="InterPro" id="IPR006076">
    <property type="entry name" value="FAD-dep_OxRdtase"/>
</dbReference>
<evidence type="ECO:0000256" key="4">
    <source>
        <dbReference type="ARBA" id="ARBA00023014"/>
    </source>
</evidence>
<dbReference type="Proteomes" id="UP001223144">
    <property type="component" value="Unassembled WGS sequence"/>
</dbReference>
<comment type="caution">
    <text evidence="8">The sequence shown here is derived from an EMBL/GenBank/DDBJ whole genome shotgun (WGS) entry which is preliminary data.</text>
</comment>
<feature type="domain" description="Rieske" evidence="7">
    <location>
        <begin position="426"/>
        <end position="510"/>
    </location>
</feature>
<reference evidence="8 9" key="1">
    <citation type="submission" date="2023-04" db="EMBL/GenBank/DDBJ databases">
        <title>Streptomyces chengmaiensis sp. nov. isolated from the stem of mangrove plant in Hainan.</title>
        <authorList>
            <person name="Huang X."/>
            <person name="Zhou S."/>
            <person name="Chu X."/>
            <person name="Xie Y."/>
            <person name="Lin Y."/>
        </authorList>
    </citation>
    <scope>NUCLEOTIDE SEQUENCE [LARGE SCALE GENOMIC DNA]</scope>
    <source>
        <strain evidence="8 9">HNM0663</strain>
    </source>
</reference>
<evidence type="ECO:0000256" key="5">
    <source>
        <dbReference type="ARBA" id="ARBA00023157"/>
    </source>
</evidence>
<dbReference type="Pfam" id="PF01266">
    <property type="entry name" value="DAO"/>
    <property type="match status" value="1"/>
</dbReference>
<dbReference type="InterPro" id="IPR036922">
    <property type="entry name" value="Rieske_2Fe-2S_sf"/>
</dbReference>
<dbReference type="Gene3D" id="3.50.50.60">
    <property type="entry name" value="FAD/NAD(P)-binding domain"/>
    <property type="match status" value="1"/>
</dbReference>
<sequence length="522" mass="56272">MAEERHVLDTSYWMTDTPTTEYPPLSADTTADVAVIGAGIAGLCTAWELTGAGLDVVVLEADRIASGVSGHTTAKLTSLHGLAYSRIEAEHGPGPGELYALAQEDALDHTAALCRRLHIDAQLERVPAHTFAVDRERERQIAAEAEAAAKAGLDVTLTAETELPFPVAAAVRTEGQLQFHPRAFLLALAERTAEEGARIHERTRVTALHDGRRCRLTTGGGAHVEARDAVVAVGYPAFDRSLLGTRLKPRRELVIAAPVPASEAPTGMYFSPEDRVRSLRSAPYDDRRRLLIVTGESFEPGEGGVQARLARLDAWASGRLPGFADAERVYRWAAQDNDSSDHLPYVGHIHPGTQHVYVATGFGGWGMSNGVAAGKLIAAHVAGRPRPAWTELFDPRRLPHIRETAQIARFQKAVARHYAGDRLRAGHVESADAVPPGTGEIVRLGAGRRRCAVYRDETGRASAVSARCTHEGCLVQFNDLERTWECPCHGSRFAVDGTVLQGPATSPLEPRTAEGEPQESPG</sequence>
<evidence type="ECO:0000313" key="8">
    <source>
        <dbReference type="EMBL" id="MDH2390192.1"/>
    </source>
</evidence>